<accession>A0A1Q8CYI3</accession>
<dbReference type="PROSITE" id="PS50977">
    <property type="entry name" value="HTH_TETR_2"/>
    <property type="match status" value="1"/>
</dbReference>
<dbReference type="GO" id="GO:0000976">
    <property type="term" value="F:transcription cis-regulatory region binding"/>
    <property type="evidence" value="ECO:0007669"/>
    <property type="project" value="TreeGrafter"/>
</dbReference>
<proteinExistence type="predicted"/>
<dbReference type="AlphaFoldDB" id="A0A1Q8CYI3"/>
<evidence type="ECO:0000259" key="3">
    <source>
        <dbReference type="PROSITE" id="PS50977"/>
    </source>
</evidence>
<dbReference type="OrthoDB" id="6929199at2"/>
<feature type="DNA-binding region" description="H-T-H motif" evidence="2">
    <location>
        <begin position="31"/>
        <end position="50"/>
    </location>
</feature>
<dbReference type="InterPro" id="IPR009057">
    <property type="entry name" value="Homeodomain-like_sf"/>
</dbReference>
<evidence type="ECO:0000313" key="4">
    <source>
        <dbReference type="EMBL" id="OLF19419.1"/>
    </source>
</evidence>
<dbReference type="Pfam" id="PF00440">
    <property type="entry name" value="TetR_N"/>
    <property type="match status" value="1"/>
</dbReference>
<dbReference type="Gene3D" id="1.10.357.10">
    <property type="entry name" value="Tetracycline Repressor, domain 2"/>
    <property type="match status" value="1"/>
</dbReference>
<dbReference type="PANTHER" id="PTHR30055:SF231">
    <property type="entry name" value="TRANSCRIPTIONAL REGULATORY PROTEIN (PROBABLY DEOR-FAMILY)-RELATED"/>
    <property type="match status" value="1"/>
</dbReference>
<keyword evidence="1 2" id="KW-0238">DNA-binding</keyword>
<feature type="domain" description="HTH tetR-type" evidence="3">
    <location>
        <begin position="8"/>
        <end position="68"/>
    </location>
</feature>
<dbReference type="Proteomes" id="UP000185596">
    <property type="component" value="Unassembled WGS sequence"/>
</dbReference>
<protein>
    <recommendedName>
        <fullName evidence="3">HTH tetR-type domain-containing protein</fullName>
    </recommendedName>
</protein>
<reference evidence="4 5" key="1">
    <citation type="submission" date="2016-12" db="EMBL/GenBank/DDBJ databases">
        <title>The draft genome sequence of Actinophytocola sp. 11-183.</title>
        <authorList>
            <person name="Wang W."/>
            <person name="Yuan L."/>
        </authorList>
    </citation>
    <scope>NUCLEOTIDE SEQUENCE [LARGE SCALE GENOMIC DNA]</scope>
    <source>
        <strain evidence="4 5">11-183</strain>
    </source>
</reference>
<dbReference type="GO" id="GO:0003700">
    <property type="term" value="F:DNA-binding transcription factor activity"/>
    <property type="evidence" value="ECO:0007669"/>
    <property type="project" value="TreeGrafter"/>
</dbReference>
<dbReference type="InterPro" id="IPR050109">
    <property type="entry name" value="HTH-type_TetR-like_transc_reg"/>
</dbReference>
<sequence length="186" mass="19651">MTARRDPDGRREAIVRAAVETIAEVGLGQVTHRRIAARAGVPLGSTTYYFPTLDDLVAAALREGTEAARALLEDWAEALTVSPDPAATLVELAERYLADWDRALLEYELYLAAARTPRLRPVAALWTDGLRGICARFAGPARGFALAALVDGAMLQALVAGGPLEAETLRAGADALLSPRTAAGST</sequence>
<dbReference type="InterPro" id="IPR036271">
    <property type="entry name" value="Tet_transcr_reg_TetR-rel_C_sf"/>
</dbReference>
<dbReference type="Pfam" id="PF17940">
    <property type="entry name" value="TetR_C_31"/>
    <property type="match status" value="1"/>
</dbReference>
<name>A0A1Q8CYI3_9PSEU</name>
<dbReference type="STRING" id="1912961.BU204_00375"/>
<organism evidence="4 5">
    <name type="scientific">Actinophytocola xanthii</name>
    <dbReference type="NCBI Taxonomy" id="1912961"/>
    <lineage>
        <taxon>Bacteria</taxon>
        <taxon>Bacillati</taxon>
        <taxon>Actinomycetota</taxon>
        <taxon>Actinomycetes</taxon>
        <taxon>Pseudonocardiales</taxon>
        <taxon>Pseudonocardiaceae</taxon>
    </lineage>
</organism>
<dbReference type="PANTHER" id="PTHR30055">
    <property type="entry name" value="HTH-TYPE TRANSCRIPTIONAL REGULATOR RUTR"/>
    <property type="match status" value="1"/>
</dbReference>
<keyword evidence="5" id="KW-1185">Reference proteome</keyword>
<comment type="caution">
    <text evidence="4">The sequence shown here is derived from an EMBL/GenBank/DDBJ whole genome shotgun (WGS) entry which is preliminary data.</text>
</comment>
<dbReference type="InterPro" id="IPR001647">
    <property type="entry name" value="HTH_TetR"/>
</dbReference>
<dbReference type="SUPFAM" id="SSF46689">
    <property type="entry name" value="Homeodomain-like"/>
    <property type="match status" value="1"/>
</dbReference>
<evidence type="ECO:0000256" key="1">
    <source>
        <dbReference type="ARBA" id="ARBA00023125"/>
    </source>
</evidence>
<dbReference type="EMBL" id="MSIE01000001">
    <property type="protein sequence ID" value="OLF19419.1"/>
    <property type="molecule type" value="Genomic_DNA"/>
</dbReference>
<gene>
    <name evidence="4" type="ORF">BU204_00375</name>
</gene>
<evidence type="ECO:0000256" key="2">
    <source>
        <dbReference type="PROSITE-ProRule" id="PRU00335"/>
    </source>
</evidence>
<dbReference type="InterPro" id="IPR041583">
    <property type="entry name" value="TetR_C_31"/>
</dbReference>
<evidence type="ECO:0000313" key="5">
    <source>
        <dbReference type="Proteomes" id="UP000185596"/>
    </source>
</evidence>
<dbReference type="SUPFAM" id="SSF48498">
    <property type="entry name" value="Tetracyclin repressor-like, C-terminal domain"/>
    <property type="match status" value="1"/>
</dbReference>
<dbReference type="RefSeq" id="WP_075123453.1">
    <property type="nucleotide sequence ID" value="NZ_MSIE01000001.1"/>
</dbReference>